<comment type="caution">
    <text evidence="2">The sequence shown here is derived from an EMBL/GenBank/DDBJ whole genome shotgun (WGS) entry which is preliminary data.</text>
</comment>
<feature type="region of interest" description="Disordered" evidence="1">
    <location>
        <begin position="1"/>
        <end position="87"/>
    </location>
</feature>
<feature type="compositionally biased region" description="Basic and acidic residues" evidence="1">
    <location>
        <begin position="58"/>
        <end position="68"/>
    </location>
</feature>
<accession>A0AAN5D8D3</accession>
<dbReference type="Pfam" id="PF05867">
    <property type="entry name" value="DUF851"/>
    <property type="match status" value="1"/>
</dbReference>
<feature type="non-terminal residue" evidence="2">
    <location>
        <position position="1"/>
    </location>
</feature>
<proteinExistence type="predicted"/>
<name>A0AAN5D8D3_9BILA</name>
<evidence type="ECO:0000313" key="2">
    <source>
        <dbReference type="EMBL" id="GMR58324.1"/>
    </source>
</evidence>
<feature type="compositionally biased region" description="Basic and acidic residues" evidence="1">
    <location>
        <begin position="7"/>
        <end position="40"/>
    </location>
</feature>
<sequence length="239" mass="27700">SQNSGRSSREKSDKSSREKSEKSSREKSEKSSREKSEKSSRRVRPSPLKQIQKIFPDLSKKGREERRERKEKKKREKEETARRKSREKNLFVNGRPFWVVAGKMSAEEKAEMTQDDLPLNAAIILEVRKGNIDLPVLPDTIIEFDKWAPLEVLQGRDETLFNHKMLFANTIRSMINSTDFTGTDGTTGEPSETPPAEKEKTNVHRVEFAPHPTFYWSYDRSNPSKMQREVFRWKGEGVA</sequence>
<evidence type="ECO:0000313" key="3">
    <source>
        <dbReference type="Proteomes" id="UP001328107"/>
    </source>
</evidence>
<dbReference type="Proteomes" id="UP001328107">
    <property type="component" value="Unassembled WGS sequence"/>
</dbReference>
<feature type="compositionally biased region" description="Low complexity" evidence="1">
    <location>
        <begin position="178"/>
        <end position="188"/>
    </location>
</feature>
<organism evidence="2 3">
    <name type="scientific">Pristionchus mayeri</name>
    <dbReference type="NCBI Taxonomy" id="1317129"/>
    <lineage>
        <taxon>Eukaryota</taxon>
        <taxon>Metazoa</taxon>
        <taxon>Ecdysozoa</taxon>
        <taxon>Nematoda</taxon>
        <taxon>Chromadorea</taxon>
        <taxon>Rhabditida</taxon>
        <taxon>Rhabditina</taxon>
        <taxon>Diplogasteromorpha</taxon>
        <taxon>Diplogasteroidea</taxon>
        <taxon>Neodiplogasteridae</taxon>
        <taxon>Pristionchus</taxon>
    </lineage>
</organism>
<evidence type="ECO:0000256" key="1">
    <source>
        <dbReference type="SAM" id="MobiDB-lite"/>
    </source>
</evidence>
<dbReference type="InterPro" id="IPR008569">
    <property type="entry name" value="DUF851"/>
</dbReference>
<protein>
    <submittedName>
        <fullName evidence="2">Uncharacterized protein</fullName>
    </submittedName>
</protein>
<dbReference type="EMBL" id="BTRK01000006">
    <property type="protein sequence ID" value="GMR58324.1"/>
    <property type="molecule type" value="Genomic_DNA"/>
</dbReference>
<feature type="region of interest" description="Disordered" evidence="1">
    <location>
        <begin position="178"/>
        <end position="203"/>
    </location>
</feature>
<gene>
    <name evidence="2" type="ORF">PMAYCL1PPCAC_28519</name>
</gene>
<reference evidence="3" key="1">
    <citation type="submission" date="2022-10" db="EMBL/GenBank/DDBJ databases">
        <title>Genome assembly of Pristionchus species.</title>
        <authorList>
            <person name="Yoshida K."/>
            <person name="Sommer R.J."/>
        </authorList>
    </citation>
    <scope>NUCLEOTIDE SEQUENCE [LARGE SCALE GENOMIC DNA]</scope>
    <source>
        <strain evidence="3">RS5460</strain>
    </source>
</reference>
<dbReference type="AlphaFoldDB" id="A0AAN5D8D3"/>
<keyword evidence="3" id="KW-1185">Reference proteome</keyword>